<accession>A0A9D1VPH3</accession>
<evidence type="ECO:0000313" key="11">
    <source>
        <dbReference type="EMBL" id="HIX44624.1"/>
    </source>
</evidence>
<dbReference type="InterPro" id="IPR011324">
    <property type="entry name" value="Cytotoxic_necrot_fac-like_cat"/>
</dbReference>
<organism evidence="11 12">
    <name type="scientific">Candidatus Barnesiella excrementipullorum</name>
    <dbReference type="NCBI Taxonomy" id="2838479"/>
    <lineage>
        <taxon>Bacteria</taxon>
        <taxon>Pseudomonadati</taxon>
        <taxon>Bacteroidota</taxon>
        <taxon>Bacteroidia</taxon>
        <taxon>Bacteroidales</taxon>
        <taxon>Barnesiellaceae</taxon>
        <taxon>Barnesiella</taxon>
    </lineage>
</organism>
<keyword evidence="3" id="KW-0808">Transferase</keyword>
<evidence type="ECO:0000256" key="7">
    <source>
        <dbReference type="ARBA" id="ARBA00047989"/>
    </source>
</evidence>
<sequence length="268" mass="28485">MYATTHNGLTLYRFDNLSRQAGIDTFVTPRSTATGSDFNLGLYAGGDTSVIEANLTRLCEALELSRSHLIFPEQTHGNAVAVVDEKLLSMPRHEQQAALYGKDALVTDIPGIALAVATADCVPVLLYDPDTRAIAAIHAGWRGTVAKIVSATVATLTRRYGTDPAHLYAAIAPCIGVASYEVGDEVVARFTEAGFDDTSIMQRNAATGKAHIDLAAANTDLLLQCGVELSHIEVCGIDTFTACDTFYSVRALGATTGRFLTGIAMRSV</sequence>
<keyword evidence="6" id="KW-0862">Zinc</keyword>
<evidence type="ECO:0000256" key="3">
    <source>
        <dbReference type="ARBA" id="ARBA00022679"/>
    </source>
</evidence>
<name>A0A9D1VPH3_9BACT</name>
<protein>
    <recommendedName>
        <fullName evidence="10">Purine nucleoside phosphorylase</fullName>
    </recommendedName>
</protein>
<comment type="catalytic activity">
    <reaction evidence="9">
        <text>S-methyl-5'-thioadenosine + phosphate = 5-(methylsulfanyl)-alpha-D-ribose 1-phosphate + adenine</text>
        <dbReference type="Rhea" id="RHEA:11852"/>
        <dbReference type="ChEBI" id="CHEBI:16708"/>
        <dbReference type="ChEBI" id="CHEBI:17509"/>
        <dbReference type="ChEBI" id="CHEBI:43474"/>
        <dbReference type="ChEBI" id="CHEBI:58533"/>
        <dbReference type="EC" id="2.4.2.28"/>
    </reaction>
    <physiologicalReaction direction="left-to-right" evidence="9">
        <dbReference type="Rhea" id="RHEA:11853"/>
    </physiologicalReaction>
</comment>
<keyword evidence="4" id="KW-0479">Metal-binding</keyword>
<dbReference type="Proteomes" id="UP000824246">
    <property type="component" value="Unassembled WGS sequence"/>
</dbReference>
<comment type="catalytic activity">
    <reaction evidence="7">
        <text>adenosine + H2O + H(+) = inosine + NH4(+)</text>
        <dbReference type="Rhea" id="RHEA:24408"/>
        <dbReference type="ChEBI" id="CHEBI:15377"/>
        <dbReference type="ChEBI" id="CHEBI:15378"/>
        <dbReference type="ChEBI" id="CHEBI:16335"/>
        <dbReference type="ChEBI" id="CHEBI:17596"/>
        <dbReference type="ChEBI" id="CHEBI:28938"/>
        <dbReference type="EC" id="3.5.4.4"/>
    </reaction>
    <physiologicalReaction direction="left-to-right" evidence="7">
        <dbReference type="Rhea" id="RHEA:24409"/>
    </physiologicalReaction>
</comment>
<reference evidence="11" key="1">
    <citation type="journal article" date="2021" name="PeerJ">
        <title>Extensive microbial diversity within the chicken gut microbiome revealed by metagenomics and culture.</title>
        <authorList>
            <person name="Gilroy R."/>
            <person name="Ravi A."/>
            <person name="Getino M."/>
            <person name="Pursley I."/>
            <person name="Horton D.L."/>
            <person name="Alikhan N.F."/>
            <person name="Baker D."/>
            <person name="Gharbi K."/>
            <person name="Hall N."/>
            <person name="Watson M."/>
            <person name="Adriaenssens E.M."/>
            <person name="Foster-Nyarko E."/>
            <person name="Jarju S."/>
            <person name="Secka A."/>
            <person name="Antonio M."/>
            <person name="Oren A."/>
            <person name="Chaudhuri R.R."/>
            <person name="La Ragione R."/>
            <person name="Hildebrand F."/>
            <person name="Pallen M.J."/>
        </authorList>
    </citation>
    <scope>NUCLEOTIDE SEQUENCE</scope>
    <source>
        <strain evidence="11">ChiHjej12B11-16260</strain>
    </source>
</reference>
<evidence type="ECO:0000256" key="10">
    <source>
        <dbReference type="RuleBase" id="RU361274"/>
    </source>
</evidence>
<dbReference type="GO" id="GO:0005507">
    <property type="term" value="F:copper ion binding"/>
    <property type="evidence" value="ECO:0007669"/>
    <property type="project" value="TreeGrafter"/>
</dbReference>
<dbReference type="InterPro" id="IPR038371">
    <property type="entry name" value="Cu_polyphenol_OxRdtase_sf"/>
</dbReference>
<gene>
    <name evidence="11" type="primary">pgeF</name>
    <name evidence="11" type="ORF">H9982_00210</name>
</gene>
<dbReference type="PANTHER" id="PTHR30616">
    <property type="entry name" value="UNCHARACTERIZED PROTEIN YFIH"/>
    <property type="match status" value="1"/>
</dbReference>
<keyword evidence="5" id="KW-0378">Hydrolase</keyword>
<evidence type="ECO:0000256" key="9">
    <source>
        <dbReference type="ARBA" id="ARBA00049893"/>
    </source>
</evidence>
<evidence type="ECO:0000256" key="8">
    <source>
        <dbReference type="ARBA" id="ARBA00048968"/>
    </source>
</evidence>
<dbReference type="Gene3D" id="3.60.140.10">
    <property type="entry name" value="CNF1/YfiH-like putative cysteine hydrolases"/>
    <property type="match status" value="1"/>
</dbReference>
<comment type="caution">
    <text evidence="11">The sequence shown here is derived from an EMBL/GenBank/DDBJ whole genome shotgun (WGS) entry which is preliminary data.</text>
</comment>
<evidence type="ECO:0000256" key="2">
    <source>
        <dbReference type="ARBA" id="ARBA00007353"/>
    </source>
</evidence>
<dbReference type="GO" id="GO:0016787">
    <property type="term" value="F:hydrolase activity"/>
    <property type="evidence" value="ECO:0007669"/>
    <property type="project" value="UniProtKB-KW"/>
</dbReference>
<evidence type="ECO:0000256" key="5">
    <source>
        <dbReference type="ARBA" id="ARBA00022801"/>
    </source>
</evidence>
<evidence type="ECO:0000256" key="4">
    <source>
        <dbReference type="ARBA" id="ARBA00022723"/>
    </source>
</evidence>
<dbReference type="InterPro" id="IPR003730">
    <property type="entry name" value="Cu_polyphenol_OxRdtase"/>
</dbReference>
<dbReference type="AlphaFoldDB" id="A0A9D1VPH3"/>
<comment type="catalytic activity">
    <reaction evidence="8">
        <text>adenosine + phosphate = alpha-D-ribose 1-phosphate + adenine</text>
        <dbReference type="Rhea" id="RHEA:27642"/>
        <dbReference type="ChEBI" id="CHEBI:16335"/>
        <dbReference type="ChEBI" id="CHEBI:16708"/>
        <dbReference type="ChEBI" id="CHEBI:43474"/>
        <dbReference type="ChEBI" id="CHEBI:57720"/>
        <dbReference type="EC" id="2.4.2.1"/>
    </reaction>
    <physiologicalReaction direction="left-to-right" evidence="8">
        <dbReference type="Rhea" id="RHEA:27643"/>
    </physiologicalReaction>
</comment>
<reference evidence="11" key="2">
    <citation type="submission" date="2021-04" db="EMBL/GenBank/DDBJ databases">
        <authorList>
            <person name="Gilroy R."/>
        </authorList>
    </citation>
    <scope>NUCLEOTIDE SEQUENCE</scope>
    <source>
        <strain evidence="11">ChiHjej12B11-16260</strain>
    </source>
</reference>
<dbReference type="NCBIfam" id="TIGR00726">
    <property type="entry name" value="peptidoglycan editing factor PgeF"/>
    <property type="match status" value="1"/>
</dbReference>
<comment type="similarity">
    <text evidence="2 10">Belongs to the purine nucleoside phosphorylase YfiH/LACC1 family.</text>
</comment>
<dbReference type="CDD" id="cd16833">
    <property type="entry name" value="YfiH"/>
    <property type="match status" value="1"/>
</dbReference>
<comment type="catalytic activity">
    <reaction evidence="1">
        <text>inosine + phosphate = alpha-D-ribose 1-phosphate + hypoxanthine</text>
        <dbReference type="Rhea" id="RHEA:27646"/>
        <dbReference type="ChEBI" id="CHEBI:17368"/>
        <dbReference type="ChEBI" id="CHEBI:17596"/>
        <dbReference type="ChEBI" id="CHEBI:43474"/>
        <dbReference type="ChEBI" id="CHEBI:57720"/>
        <dbReference type="EC" id="2.4.2.1"/>
    </reaction>
    <physiologicalReaction direction="left-to-right" evidence="1">
        <dbReference type="Rhea" id="RHEA:27647"/>
    </physiologicalReaction>
</comment>
<dbReference type="GO" id="GO:0017061">
    <property type="term" value="F:S-methyl-5-thioadenosine phosphorylase activity"/>
    <property type="evidence" value="ECO:0007669"/>
    <property type="project" value="UniProtKB-EC"/>
</dbReference>
<evidence type="ECO:0000313" key="12">
    <source>
        <dbReference type="Proteomes" id="UP000824246"/>
    </source>
</evidence>
<dbReference type="EMBL" id="DXFB01000004">
    <property type="protein sequence ID" value="HIX44624.1"/>
    <property type="molecule type" value="Genomic_DNA"/>
</dbReference>
<dbReference type="Pfam" id="PF02578">
    <property type="entry name" value="Cu-oxidase_4"/>
    <property type="match status" value="1"/>
</dbReference>
<evidence type="ECO:0000256" key="6">
    <source>
        <dbReference type="ARBA" id="ARBA00022833"/>
    </source>
</evidence>
<evidence type="ECO:0000256" key="1">
    <source>
        <dbReference type="ARBA" id="ARBA00000553"/>
    </source>
</evidence>
<proteinExistence type="inferred from homology"/>
<dbReference type="PANTHER" id="PTHR30616:SF2">
    <property type="entry name" value="PURINE NUCLEOSIDE PHOSPHORYLASE LACC1"/>
    <property type="match status" value="1"/>
</dbReference>
<dbReference type="SUPFAM" id="SSF64438">
    <property type="entry name" value="CNF1/YfiH-like putative cysteine hydrolases"/>
    <property type="match status" value="1"/>
</dbReference>